<feature type="domain" description="Tetrapyrrole methylase" evidence="7">
    <location>
        <begin position="13"/>
        <end position="217"/>
    </location>
</feature>
<keyword evidence="3 6" id="KW-0489">Methyltransferase</keyword>
<dbReference type="EMBL" id="CP023173">
    <property type="protein sequence ID" value="ASZ08863.1"/>
    <property type="molecule type" value="Genomic_DNA"/>
</dbReference>
<dbReference type="PANTHER" id="PTHR46111">
    <property type="entry name" value="RIBOSOMAL RNA SMALL SUBUNIT METHYLTRANSFERASE I"/>
    <property type="match status" value="1"/>
</dbReference>
<keyword evidence="1 6" id="KW-0963">Cytoplasm</keyword>
<evidence type="ECO:0000256" key="1">
    <source>
        <dbReference type="ARBA" id="ARBA00022490"/>
    </source>
</evidence>
<dbReference type="KEGG" id="mchc:CK556_00585"/>
<proteinExistence type="inferred from homology"/>
<evidence type="ECO:0000313" key="9">
    <source>
        <dbReference type="Proteomes" id="UP000232229"/>
    </source>
</evidence>
<dbReference type="InterPro" id="IPR000878">
    <property type="entry name" value="4pyrrol_Mease"/>
</dbReference>
<gene>
    <name evidence="6 8" type="primary">rsmI</name>
    <name evidence="8" type="ORF">CK556_00585</name>
</gene>
<sequence>MRNQSTFKNNKPTVYLVGTPIGNLEDISFRALEVLKKVDVICCEDTRTSQTFLQKYQISKKLISLHKFNETDRVKELSLLLKDNQDIAIVSDAGCPAISDPGATFINKILQATDCNVTSVNVGPAYIHAIVASGYRAKENYFYGFLEHKSGNSKMNELKDLLGKNSKAIISFYESVHRIQDTVEKLSTILNAEQSVLIGRELTKLNEQFMQGPISELNQFVQSEEFILKGEFVIVIDSQIVENTFVTNEKIVKLIEEQIKQGYKLKQACEIIGAKVNKSKNEVYQIFIKK</sequence>
<dbReference type="STRING" id="1336232.GCA_000518825_00546"/>
<evidence type="ECO:0000256" key="4">
    <source>
        <dbReference type="ARBA" id="ARBA00022679"/>
    </source>
</evidence>
<dbReference type="InterPro" id="IPR018063">
    <property type="entry name" value="SAM_MeTrfase_RsmI_CS"/>
</dbReference>
<evidence type="ECO:0000256" key="3">
    <source>
        <dbReference type="ARBA" id="ARBA00022603"/>
    </source>
</evidence>
<dbReference type="Proteomes" id="UP000232229">
    <property type="component" value="Chromosome"/>
</dbReference>
<dbReference type="InterPro" id="IPR035996">
    <property type="entry name" value="4pyrrol_Methylase_sf"/>
</dbReference>
<comment type="function">
    <text evidence="6">Catalyzes the 2'-O-methylation of the ribose of cytidine 1402 (C1402) in 16S rRNA.</text>
</comment>
<dbReference type="CDD" id="cd11648">
    <property type="entry name" value="RsmI"/>
    <property type="match status" value="1"/>
</dbReference>
<evidence type="ECO:0000256" key="6">
    <source>
        <dbReference type="HAMAP-Rule" id="MF_01877"/>
    </source>
</evidence>
<dbReference type="RefSeq" id="WP_027875756.1">
    <property type="nucleotide sequence ID" value="NZ_CP023173.1"/>
</dbReference>
<dbReference type="SUPFAM" id="SSF53790">
    <property type="entry name" value="Tetrapyrrole methylase"/>
    <property type="match status" value="1"/>
</dbReference>
<dbReference type="InterPro" id="IPR014777">
    <property type="entry name" value="4pyrrole_Mease_sub1"/>
</dbReference>
<dbReference type="GO" id="GO:0070677">
    <property type="term" value="F:rRNA (cytosine-2'-O-)-methyltransferase activity"/>
    <property type="evidence" value="ECO:0007669"/>
    <property type="project" value="UniProtKB-UniRule"/>
</dbReference>
<name>A0A249SMM6_9MOLU</name>
<dbReference type="PROSITE" id="PS01296">
    <property type="entry name" value="RSMI"/>
    <property type="match status" value="1"/>
</dbReference>
<reference evidence="8 9" key="1">
    <citation type="submission" date="2017-08" db="EMBL/GenBank/DDBJ databases">
        <title>Complete Genome Sequence of Mesoplasma chauliocola.</title>
        <authorList>
            <person name="Knight T.F.Jr."/>
            <person name="Citino T."/>
        </authorList>
    </citation>
    <scope>NUCLEOTIDE SEQUENCE [LARGE SCALE GENOMIC DNA]</scope>
    <source>
        <strain evidence="8 9">CHPA-2</strain>
    </source>
</reference>
<evidence type="ECO:0000259" key="7">
    <source>
        <dbReference type="Pfam" id="PF00590"/>
    </source>
</evidence>
<dbReference type="PANTHER" id="PTHR46111:SF1">
    <property type="entry name" value="RIBOSOMAL RNA SMALL SUBUNIT METHYLTRANSFERASE I"/>
    <property type="match status" value="1"/>
</dbReference>
<keyword evidence="9" id="KW-1185">Reference proteome</keyword>
<dbReference type="Gene3D" id="3.40.1010.10">
    <property type="entry name" value="Cobalt-precorrin-4 Transmethylase, Domain 1"/>
    <property type="match status" value="1"/>
</dbReference>
<dbReference type="InterPro" id="IPR014776">
    <property type="entry name" value="4pyrrole_Mease_sub2"/>
</dbReference>
<keyword evidence="2 6" id="KW-0698">rRNA processing</keyword>
<dbReference type="GO" id="GO:0005737">
    <property type="term" value="C:cytoplasm"/>
    <property type="evidence" value="ECO:0007669"/>
    <property type="project" value="UniProtKB-SubCell"/>
</dbReference>
<dbReference type="PIRSF" id="PIRSF005917">
    <property type="entry name" value="MTase_YraL"/>
    <property type="match status" value="1"/>
</dbReference>
<evidence type="ECO:0000313" key="8">
    <source>
        <dbReference type="EMBL" id="ASZ08863.1"/>
    </source>
</evidence>
<dbReference type="InterPro" id="IPR008189">
    <property type="entry name" value="rRNA_ssu_MeTfrase_I"/>
</dbReference>
<comment type="catalytic activity">
    <reaction evidence="6">
        <text>cytidine(1402) in 16S rRNA + S-adenosyl-L-methionine = 2'-O-methylcytidine(1402) in 16S rRNA + S-adenosyl-L-homocysteine + H(+)</text>
        <dbReference type="Rhea" id="RHEA:42924"/>
        <dbReference type="Rhea" id="RHEA-COMP:10285"/>
        <dbReference type="Rhea" id="RHEA-COMP:10286"/>
        <dbReference type="ChEBI" id="CHEBI:15378"/>
        <dbReference type="ChEBI" id="CHEBI:57856"/>
        <dbReference type="ChEBI" id="CHEBI:59789"/>
        <dbReference type="ChEBI" id="CHEBI:74495"/>
        <dbReference type="ChEBI" id="CHEBI:82748"/>
        <dbReference type="EC" id="2.1.1.198"/>
    </reaction>
</comment>
<protein>
    <recommendedName>
        <fullName evidence="6">Ribosomal RNA small subunit methyltransferase I</fullName>
        <ecNumber evidence="6">2.1.1.198</ecNumber>
    </recommendedName>
    <alternativeName>
        <fullName evidence="6">16S rRNA 2'-O-ribose C1402 methyltransferase</fullName>
    </alternativeName>
    <alternativeName>
        <fullName evidence="6">rRNA (cytidine-2'-O-)-methyltransferase RsmI</fullName>
    </alternativeName>
</protein>
<comment type="similarity">
    <text evidence="6">Belongs to the methyltransferase superfamily. RsmI family.</text>
</comment>
<evidence type="ECO:0000256" key="2">
    <source>
        <dbReference type="ARBA" id="ARBA00022552"/>
    </source>
</evidence>
<accession>A0A249SMM6</accession>
<dbReference type="NCBIfam" id="TIGR00096">
    <property type="entry name" value="16S rRNA (cytidine(1402)-2'-O)-methyltransferase"/>
    <property type="match status" value="1"/>
</dbReference>
<keyword evidence="5 6" id="KW-0949">S-adenosyl-L-methionine</keyword>
<dbReference type="HAMAP" id="MF_01877">
    <property type="entry name" value="16SrRNA_methyltr_I"/>
    <property type="match status" value="1"/>
</dbReference>
<dbReference type="AlphaFoldDB" id="A0A249SMM6"/>
<comment type="subcellular location">
    <subcellularLocation>
        <location evidence="6">Cytoplasm</location>
    </subcellularLocation>
</comment>
<keyword evidence="4 6" id="KW-0808">Transferase</keyword>
<dbReference type="Gene3D" id="3.30.950.10">
    <property type="entry name" value="Methyltransferase, Cobalt-precorrin-4 Transmethylase, Domain 2"/>
    <property type="match status" value="1"/>
</dbReference>
<evidence type="ECO:0000256" key="5">
    <source>
        <dbReference type="ARBA" id="ARBA00022691"/>
    </source>
</evidence>
<dbReference type="EC" id="2.1.1.198" evidence="6"/>
<organism evidence="8 9">
    <name type="scientific">Mesoplasma chauliocola</name>
    <dbReference type="NCBI Taxonomy" id="216427"/>
    <lineage>
        <taxon>Bacteria</taxon>
        <taxon>Bacillati</taxon>
        <taxon>Mycoplasmatota</taxon>
        <taxon>Mollicutes</taxon>
        <taxon>Entomoplasmatales</taxon>
        <taxon>Entomoplasmataceae</taxon>
        <taxon>Mesoplasma</taxon>
    </lineage>
</organism>
<dbReference type="Pfam" id="PF00590">
    <property type="entry name" value="TP_methylase"/>
    <property type="match status" value="1"/>
</dbReference>